<dbReference type="Proteomes" id="UP000501690">
    <property type="component" value="Linkage Group LG2"/>
</dbReference>
<evidence type="ECO:0000256" key="1">
    <source>
        <dbReference type="SAM" id="MobiDB-lite"/>
    </source>
</evidence>
<evidence type="ECO:0000313" key="2">
    <source>
        <dbReference type="EMBL" id="QCD84468.1"/>
    </source>
</evidence>
<reference evidence="2 3" key="1">
    <citation type="submission" date="2019-04" db="EMBL/GenBank/DDBJ databases">
        <title>An improved genome assembly and genetic linkage map for asparagus bean, Vigna unguiculata ssp. sesquipedialis.</title>
        <authorList>
            <person name="Xia Q."/>
            <person name="Zhang R."/>
            <person name="Dong Y."/>
        </authorList>
    </citation>
    <scope>NUCLEOTIDE SEQUENCE [LARGE SCALE GENOMIC DNA]</scope>
    <source>
        <tissue evidence="2">Leaf</tissue>
    </source>
</reference>
<dbReference type="AlphaFoldDB" id="A0A4D6L7I2"/>
<feature type="region of interest" description="Disordered" evidence="1">
    <location>
        <begin position="73"/>
        <end position="111"/>
    </location>
</feature>
<accession>A0A4D6L7I2</accession>
<evidence type="ECO:0000313" key="3">
    <source>
        <dbReference type="Proteomes" id="UP000501690"/>
    </source>
</evidence>
<name>A0A4D6L7I2_VIGUN</name>
<proteinExistence type="predicted"/>
<keyword evidence="3" id="KW-1185">Reference proteome</keyword>
<sequence>MSVSIRLQFGVYSRVCVRGRNWRKEGFAEESRGCGITLLESWRSNSWNQSVLSGIAISLSSQIPSNASRISARPSLKKSVATQKKPLEALGSSPPPSRSAMPFSTGLNLMQ</sequence>
<gene>
    <name evidence="2" type="ORF">DEO72_LG2g4822</name>
</gene>
<organism evidence="2 3">
    <name type="scientific">Vigna unguiculata</name>
    <name type="common">Cowpea</name>
    <dbReference type="NCBI Taxonomy" id="3917"/>
    <lineage>
        <taxon>Eukaryota</taxon>
        <taxon>Viridiplantae</taxon>
        <taxon>Streptophyta</taxon>
        <taxon>Embryophyta</taxon>
        <taxon>Tracheophyta</taxon>
        <taxon>Spermatophyta</taxon>
        <taxon>Magnoliopsida</taxon>
        <taxon>eudicotyledons</taxon>
        <taxon>Gunneridae</taxon>
        <taxon>Pentapetalae</taxon>
        <taxon>rosids</taxon>
        <taxon>fabids</taxon>
        <taxon>Fabales</taxon>
        <taxon>Fabaceae</taxon>
        <taxon>Papilionoideae</taxon>
        <taxon>50 kb inversion clade</taxon>
        <taxon>NPAAA clade</taxon>
        <taxon>indigoferoid/millettioid clade</taxon>
        <taxon>Phaseoleae</taxon>
        <taxon>Vigna</taxon>
    </lineage>
</organism>
<dbReference type="EMBL" id="CP039346">
    <property type="protein sequence ID" value="QCD84468.1"/>
    <property type="molecule type" value="Genomic_DNA"/>
</dbReference>
<protein>
    <submittedName>
        <fullName evidence="2">Uncharacterized protein</fullName>
    </submittedName>
</protein>